<evidence type="ECO:0000313" key="15">
    <source>
        <dbReference type="EMBL" id="MFD1219952.1"/>
    </source>
</evidence>
<dbReference type="PANTHER" id="PTHR21248:SF22">
    <property type="entry name" value="PHOSPHOLIPASE D"/>
    <property type="match status" value="1"/>
</dbReference>
<dbReference type="RefSeq" id="WP_345594337.1">
    <property type="nucleotide sequence ID" value="NZ_BAABJG010000055.1"/>
</dbReference>
<evidence type="ECO:0000256" key="8">
    <source>
        <dbReference type="ARBA" id="ARBA00023098"/>
    </source>
</evidence>
<evidence type="ECO:0000256" key="2">
    <source>
        <dbReference type="ARBA" id="ARBA00022475"/>
    </source>
</evidence>
<keyword evidence="6" id="KW-0677">Repeat</keyword>
<dbReference type="EMBL" id="JBHTLU010000012">
    <property type="protein sequence ID" value="MFD1219952.1"/>
    <property type="molecule type" value="Genomic_DNA"/>
</dbReference>
<dbReference type="CDD" id="cd09112">
    <property type="entry name" value="PLDc_CLS_2"/>
    <property type="match status" value="1"/>
</dbReference>
<keyword evidence="7 12" id="KW-1133">Transmembrane helix</keyword>
<keyword evidence="4 12" id="KW-0808">Transferase</keyword>
<dbReference type="Pfam" id="PF13091">
    <property type="entry name" value="PLDc_2"/>
    <property type="match status" value="2"/>
</dbReference>
<dbReference type="InterPro" id="IPR001736">
    <property type="entry name" value="PLipase_D/transphosphatidylase"/>
</dbReference>
<evidence type="ECO:0000256" key="12">
    <source>
        <dbReference type="HAMAP-Rule" id="MF_01916"/>
    </source>
</evidence>
<reference evidence="16" key="1">
    <citation type="journal article" date="2019" name="Int. J. Syst. Evol. Microbiol.">
        <title>The Global Catalogue of Microorganisms (GCM) 10K type strain sequencing project: providing services to taxonomists for standard genome sequencing and annotation.</title>
        <authorList>
            <consortium name="The Broad Institute Genomics Platform"/>
            <consortium name="The Broad Institute Genome Sequencing Center for Infectious Disease"/>
            <person name="Wu L."/>
            <person name="Ma J."/>
        </authorList>
    </citation>
    <scope>NUCLEOTIDE SEQUENCE [LARGE SCALE GENOMIC DNA]</scope>
    <source>
        <strain evidence="16">CCUG 53270</strain>
    </source>
</reference>
<dbReference type="PROSITE" id="PS50035">
    <property type="entry name" value="PLD"/>
    <property type="match status" value="2"/>
</dbReference>
<keyword evidence="10 12" id="KW-0594">Phospholipid biosynthesis</keyword>
<keyword evidence="11 12" id="KW-1208">Phospholipid metabolism</keyword>
<feature type="active site" evidence="12">
    <location>
        <position position="428"/>
    </location>
</feature>
<comment type="similarity">
    <text evidence="12">Belongs to the phospholipase D family. Cardiolipin synthase subfamily.</text>
</comment>
<dbReference type="PANTHER" id="PTHR21248">
    <property type="entry name" value="CARDIOLIPIN SYNTHASE"/>
    <property type="match status" value="1"/>
</dbReference>
<feature type="domain" description="PLD phosphodiesterase" evidence="14">
    <location>
        <begin position="239"/>
        <end position="266"/>
    </location>
</feature>
<dbReference type="InterPro" id="IPR027379">
    <property type="entry name" value="CLS_N"/>
</dbReference>
<feature type="active site" evidence="12">
    <location>
        <position position="244"/>
    </location>
</feature>
<dbReference type="InterPro" id="IPR022924">
    <property type="entry name" value="Cardiolipin_synthase"/>
</dbReference>
<dbReference type="InterPro" id="IPR030874">
    <property type="entry name" value="Cardiolipin_synth_Firmi"/>
</dbReference>
<evidence type="ECO:0000259" key="14">
    <source>
        <dbReference type="PROSITE" id="PS50035"/>
    </source>
</evidence>
<gene>
    <name evidence="15" type="primary">cls</name>
    <name evidence="15" type="ORF">ACFQ4B_07470</name>
</gene>
<feature type="domain" description="PLD phosphodiesterase" evidence="14">
    <location>
        <begin position="416"/>
        <end position="443"/>
    </location>
</feature>
<evidence type="ECO:0000256" key="6">
    <source>
        <dbReference type="ARBA" id="ARBA00022737"/>
    </source>
</evidence>
<evidence type="ECO:0000256" key="1">
    <source>
        <dbReference type="ARBA" id="ARBA00004651"/>
    </source>
</evidence>
<comment type="caution">
    <text evidence="15">The sequence shown here is derived from an EMBL/GenBank/DDBJ whole genome shotgun (WGS) entry which is preliminary data.</text>
</comment>
<feature type="active site" evidence="12">
    <location>
        <position position="251"/>
    </location>
</feature>
<dbReference type="NCBIfam" id="TIGR04265">
    <property type="entry name" value="bac_cardiolipin"/>
    <property type="match status" value="1"/>
</dbReference>
<dbReference type="SUPFAM" id="SSF56024">
    <property type="entry name" value="Phospholipase D/nuclease"/>
    <property type="match status" value="2"/>
</dbReference>
<feature type="active site" evidence="12">
    <location>
        <position position="421"/>
    </location>
</feature>
<evidence type="ECO:0000256" key="9">
    <source>
        <dbReference type="ARBA" id="ARBA00023136"/>
    </source>
</evidence>
<evidence type="ECO:0000256" key="10">
    <source>
        <dbReference type="ARBA" id="ARBA00023209"/>
    </source>
</evidence>
<keyword evidence="9 12" id="KW-0472">Membrane</keyword>
<dbReference type="Gene3D" id="3.30.870.10">
    <property type="entry name" value="Endonuclease Chain A"/>
    <property type="match status" value="2"/>
</dbReference>
<dbReference type="HAMAP" id="MF_01916">
    <property type="entry name" value="Cardiolipin_synth_Cls"/>
    <property type="match status" value="1"/>
</dbReference>
<proteinExistence type="inferred from homology"/>
<feature type="active site" evidence="12">
    <location>
        <position position="423"/>
    </location>
</feature>
<feature type="transmembrane region" description="Helical" evidence="12">
    <location>
        <begin position="53"/>
        <end position="75"/>
    </location>
</feature>
<keyword evidence="3 12" id="KW-0444">Lipid biosynthesis</keyword>
<evidence type="ECO:0000256" key="5">
    <source>
        <dbReference type="ARBA" id="ARBA00022692"/>
    </source>
</evidence>
<feature type="active site" evidence="12">
    <location>
        <position position="246"/>
    </location>
</feature>
<keyword evidence="5 12" id="KW-0812">Transmembrane</keyword>
<protein>
    <recommendedName>
        <fullName evidence="12 13">Cardiolipin synthase</fullName>
        <shortName evidence="12">CL synthase</shortName>
        <ecNumber evidence="12 13">2.7.8.-</ecNumber>
    </recommendedName>
</protein>
<comment type="catalytic activity">
    <reaction evidence="12">
        <text>2 a 1,2-diacyl-sn-glycero-3-phospho-(1'-sn-glycerol) = a cardiolipin + glycerol</text>
        <dbReference type="Rhea" id="RHEA:31451"/>
        <dbReference type="ChEBI" id="CHEBI:17754"/>
        <dbReference type="ChEBI" id="CHEBI:62237"/>
        <dbReference type="ChEBI" id="CHEBI:64716"/>
    </reaction>
</comment>
<evidence type="ECO:0000256" key="11">
    <source>
        <dbReference type="ARBA" id="ARBA00023264"/>
    </source>
</evidence>
<organism evidence="15 16">
    <name type="scientific">Paenibacillus vulneris</name>
    <dbReference type="NCBI Taxonomy" id="1133364"/>
    <lineage>
        <taxon>Bacteria</taxon>
        <taxon>Bacillati</taxon>
        <taxon>Bacillota</taxon>
        <taxon>Bacilli</taxon>
        <taxon>Bacillales</taxon>
        <taxon>Paenibacillaceae</taxon>
        <taxon>Paenibacillus</taxon>
    </lineage>
</organism>
<evidence type="ECO:0000313" key="16">
    <source>
        <dbReference type="Proteomes" id="UP001597180"/>
    </source>
</evidence>
<keyword evidence="2 12" id="KW-1003">Cell membrane</keyword>
<name>A0ABW3UHN3_9BACL</name>
<dbReference type="EC" id="2.7.8.-" evidence="12 13"/>
<evidence type="ECO:0000256" key="7">
    <source>
        <dbReference type="ARBA" id="ARBA00022989"/>
    </source>
</evidence>
<evidence type="ECO:0000256" key="13">
    <source>
        <dbReference type="NCBIfam" id="TIGR04265"/>
    </source>
</evidence>
<dbReference type="Proteomes" id="UP001597180">
    <property type="component" value="Unassembled WGS sequence"/>
</dbReference>
<dbReference type="SMART" id="SM00155">
    <property type="entry name" value="PLDc"/>
    <property type="match status" value="2"/>
</dbReference>
<dbReference type="Pfam" id="PF13396">
    <property type="entry name" value="PLDc_N"/>
    <property type="match status" value="1"/>
</dbReference>
<dbReference type="CDD" id="cd09110">
    <property type="entry name" value="PLDc_CLS_1"/>
    <property type="match status" value="1"/>
</dbReference>
<accession>A0ABW3UHN3</accession>
<comment type="subcellular location">
    <subcellularLocation>
        <location evidence="1 12">Cell membrane</location>
        <topology evidence="1 12">Multi-pass membrane protein</topology>
    </subcellularLocation>
</comment>
<dbReference type="InterPro" id="IPR025202">
    <property type="entry name" value="PLD-like_dom"/>
</dbReference>
<keyword evidence="16" id="KW-1185">Reference proteome</keyword>
<comment type="function">
    <text evidence="12">Catalyzes the reversible phosphatidyl group transfer from one phosphatidylglycerol molecule to another to form cardiolipin (CL) (diphosphatidylglycerol) and glycerol.</text>
</comment>
<feature type="transmembrane region" description="Helical" evidence="12">
    <location>
        <begin position="28"/>
        <end position="46"/>
    </location>
</feature>
<keyword evidence="8 12" id="KW-0443">Lipid metabolism</keyword>
<sequence>MIPDGVMLKNRQHESWQEVTPLFEFQDVYNLLTLLNYLFALAIIFLERRNVVATWAWLMVLLFLPGIGFIIYLLVGKTLNSRRIIAMKDETREEFNAISRTQAEQIELGVMHYVDPAMEAYHDMMHMNLMSGRYSILTQDNQVDIFTDGQSKFTSLFEDIRNASLFIHLQYYIVRTDALGQELLRLLTQKALEGVEVKLLYDDVGSYGMQKTYIQPLLDAGGKAAAFFPSKIRYLNLRLNYRNHRKVVVIDGKWGYIGGFNVGDEYLGKDPKLGPWRDTHLRLEGSVVNVLQAHFMMDWNRTHAAPISYDAKYFSEDVHPQGVGMQIVSSGPHSNRQQIKNAYIKMIHSAKRSICIQSPYFVPDESLLTALKMAALSGIDVKVMIPDRPDHFFVFWASRSYLGELLDNGVCCYLYEGGFLHAKTLVIDGKVASVGTANIDIRSFKLNFEINAFIYDTKTAGKLEELFKVDLERSFELTMETYKKRSYVSQCKESIARLLSPLL</sequence>
<evidence type="ECO:0000256" key="3">
    <source>
        <dbReference type="ARBA" id="ARBA00022516"/>
    </source>
</evidence>
<evidence type="ECO:0000256" key="4">
    <source>
        <dbReference type="ARBA" id="ARBA00022679"/>
    </source>
</evidence>